<evidence type="ECO:0000256" key="3">
    <source>
        <dbReference type="ARBA" id="ARBA00022679"/>
    </source>
</evidence>
<dbReference type="InterPro" id="IPR027417">
    <property type="entry name" value="P-loop_NTPase"/>
</dbReference>
<keyword evidence="3 11" id="KW-0808">Transferase</keyword>
<feature type="compositionally biased region" description="Low complexity" evidence="12">
    <location>
        <begin position="444"/>
        <end position="453"/>
    </location>
</feature>
<proteinExistence type="inferred from homology"/>
<dbReference type="InterPro" id="IPR037198">
    <property type="entry name" value="MutL_C_sf"/>
</dbReference>
<evidence type="ECO:0000259" key="13">
    <source>
        <dbReference type="SMART" id="SM00853"/>
    </source>
</evidence>
<evidence type="ECO:0000313" key="15">
    <source>
        <dbReference type="EMBL" id="KAG0323455.1"/>
    </source>
</evidence>
<evidence type="ECO:0000259" key="14">
    <source>
        <dbReference type="SMART" id="SM01340"/>
    </source>
</evidence>
<dbReference type="GO" id="GO:0005524">
    <property type="term" value="F:ATP binding"/>
    <property type="evidence" value="ECO:0007669"/>
    <property type="project" value="UniProtKB-KW"/>
</dbReference>
<dbReference type="GO" id="GO:0008033">
    <property type="term" value="P:tRNA processing"/>
    <property type="evidence" value="ECO:0007669"/>
    <property type="project" value="UniProtKB-KW"/>
</dbReference>
<protein>
    <recommendedName>
        <fullName evidence="10">tRNA dimethylallyltransferase</fullName>
        <ecNumber evidence="10">2.5.1.75</ecNumber>
    </recommendedName>
</protein>
<dbReference type="SUPFAM" id="SSF54211">
    <property type="entry name" value="Ribosomal protein S5 domain 2-like"/>
    <property type="match status" value="1"/>
</dbReference>
<dbReference type="InterPro" id="IPR036890">
    <property type="entry name" value="HATPase_C_sf"/>
</dbReference>
<comment type="similarity">
    <text evidence="11">Belongs to the IPP transferase family.</text>
</comment>
<sequence>MTTNHPRSIQPLPDQLISQIAAGEVVERPASVVKELIENAFDAGARSLRITLEAGGVKRIAIVDDGSGIAPDELPLALMRHATSKIHSLAELEAVCTLGFRGEALASIASVAQVLLTSRTADAPHATSIDGETGALTPAAGGVGTSIEVRELYFNTPARRKFLKSEQTEFGHCLDVIRRAALARPEIAISVHHNGRAVEHWNAGDATLRVSKILGDAFSLAHLPLEEQAGPVALSGFVGLPTASRGRADQQYFFVNGRFVRDKLLTHAVRAAYEDVLHGERHPAYVLLLEVPPESVDVNVHPSKIEVRFRDSRAIHQFVFHAVQRTLAQHAGISQPTTAGGHSAHLTPLSGLTTSSEPEANTRWLPQARMRQGTLPMQTKVEQPFAVYDALFGRRETNPDATRDEKHAAATPAPLADPDSNHAATDLNPAHLTESAEPVSTHVPPTAALPATADDAEDHPLGFAVGQLHTIYILAQNKRGLVLVDMHAAHERVVYEQFKTALAEHSIAVQPLLIPLSIPASEIEIGAVEENQATLSALGFDIAIQSPTTLAIRAVPALLKKADLSALARAVLHDLQIYGGSQVLLEHQNELLGTMACHHAVRANQHLTLDEMNGLLRQMETTERANQCNHGRPTCRSRSALYARAMNSTATRQAQAEPSSPPVVCLLGPTASGKTAAALALAKHAPIEIISVDSALVYRELDIGTAKPTLAERAIVTHHLVDILDPTQTYSAACFRADAQRLIGEIYARGALPLLVGGTMLYYKALTEGLATLPAADPQVRATLDQEAARDGWPALHARLATCDPALAAKLAPNDAQRIQRALEVWTLSGQPMSQLLAAQNQAPSLYDYAPIALEPSDRSVLHQRIAARFDAMLEAGFVTEVTRLQARGDLHPDLPALRCVGYRQIWAYLEGKISQATMHEQGIVATRQLCKRQLTWLRAIDKRLDLIHVLAAGLDLTKIPMFLFNARSRRGMPRAFSFVIESRRI</sequence>
<evidence type="ECO:0000256" key="11">
    <source>
        <dbReference type="RuleBase" id="RU003785"/>
    </source>
</evidence>
<dbReference type="InterPro" id="IPR042121">
    <property type="entry name" value="MutL_C_regsub"/>
</dbReference>
<dbReference type="Gene3D" id="3.30.1370.100">
    <property type="entry name" value="MutL, C-terminal domain, regulatory subdomain"/>
    <property type="match status" value="1"/>
</dbReference>
<dbReference type="InterPro" id="IPR014790">
    <property type="entry name" value="MutL_C"/>
</dbReference>
<dbReference type="GO" id="GO:0032300">
    <property type="term" value="C:mismatch repair complex"/>
    <property type="evidence" value="ECO:0007669"/>
    <property type="project" value="InterPro"/>
</dbReference>
<evidence type="ECO:0000256" key="4">
    <source>
        <dbReference type="ARBA" id="ARBA00022694"/>
    </source>
</evidence>
<dbReference type="InterPro" id="IPR038973">
    <property type="entry name" value="MutL/Mlh/Pms-like"/>
</dbReference>
<dbReference type="InterPro" id="IPR013507">
    <property type="entry name" value="DNA_mismatch_S5_2-like"/>
</dbReference>
<dbReference type="InterPro" id="IPR014762">
    <property type="entry name" value="DNA_mismatch_repair_CS"/>
</dbReference>
<dbReference type="FunFam" id="1.10.20.140:FF:000001">
    <property type="entry name" value="tRNA dimethylallyltransferase"/>
    <property type="match status" value="1"/>
</dbReference>
<keyword evidence="8" id="KW-0460">Magnesium</keyword>
<evidence type="ECO:0000256" key="10">
    <source>
        <dbReference type="RuleBase" id="RU003783"/>
    </source>
</evidence>
<dbReference type="Pfam" id="PF01715">
    <property type="entry name" value="IPPT"/>
    <property type="match status" value="1"/>
</dbReference>
<dbReference type="AlphaFoldDB" id="A0A9P6RPW1"/>
<dbReference type="GO" id="GO:0052381">
    <property type="term" value="F:tRNA dimethylallyltransferase activity"/>
    <property type="evidence" value="ECO:0007669"/>
    <property type="project" value="UniProtKB-EC"/>
</dbReference>
<dbReference type="Gene3D" id="3.30.1540.20">
    <property type="entry name" value="MutL, C-terminal domain, dimerisation subdomain"/>
    <property type="match status" value="1"/>
</dbReference>
<dbReference type="PROSITE" id="PS00058">
    <property type="entry name" value="DNA_MISMATCH_REPAIR_1"/>
    <property type="match status" value="1"/>
</dbReference>
<evidence type="ECO:0000256" key="1">
    <source>
        <dbReference type="ARBA" id="ARBA00001946"/>
    </source>
</evidence>
<evidence type="ECO:0000256" key="6">
    <source>
        <dbReference type="ARBA" id="ARBA00022763"/>
    </source>
</evidence>
<evidence type="ECO:0000256" key="2">
    <source>
        <dbReference type="ARBA" id="ARBA00006082"/>
    </source>
</evidence>
<dbReference type="OrthoDB" id="10263226at2759"/>
<dbReference type="InterPro" id="IPR014721">
    <property type="entry name" value="Ribsml_uS5_D2-typ_fold_subgr"/>
</dbReference>
<evidence type="ECO:0000256" key="9">
    <source>
        <dbReference type="ARBA" id="ARBA00023204"/>
    </source>
</evidence>
<comment type="cofactor">
    <cofactor evidence="1">
        <name>Mg(2+)</name>
        <dbReference type="ChEBI" id="CHEBI:18420"/>
    </cofactor>
</comment>
<dbReference type="CDD" id="cd03482">
    <property type="entry name" value="MutL_Trans_MutL"/>
    <property type="match status" value="1"/>
</dbReference>
<evidence type="ECO:0000313" key="16">
    <source>
        <dbReference type="Proteomes" id="UP000823405"/>
    </source>
</evidence>
<evidence type="ECO:0000256" key="12">
    <source>
        <dbReference type="SAM" id="MobiDB-lite"/>
    </source>
</evidence>
<feature type="region of interest" description="Disordered" evidence="12">
    <location>
        <begin position="397"/>
        <end position="454"/>
    </location>
</feature>
<dbReference type="Gene3D" id="3.30.565.10">
    <property type="entry name" value="Histidine kinase-like ATPase, C-terminal domain"/>
    <property type="match status" value="1"/>
</dbReference>
<dbReference type="Gene3D" id="3.30.230.10">
    <property type="match status" value="1"/>
</dbReference>
<dbReference type="Pfam" id="PF13589">
    <property type="entry name" value="HATPase_c_3"/>
    <property type="match status" value="1"/>
</dbReference>
<comment type="catalytic activity">
    <reaction evidence="10">
        <text>adenosine(37) in tRNA + dimethylallyl diphosphate = N(6)-dimethylallyladenosine(37) in tRNA + diphosphate</text>
        <dbReference type="Rhea" id="RHEA:26482"/>
        <dbReference type="Rhea" id="RHEA-COMP:10162"/>
        <dbReference type="Rhea" id="RHEA-COMP:10375"/>
        <dbReference type="ChEBI" id="CHEBI:33019"/>
        <dbReference type="ChEBI" id="CHEBI:57623"/>
        <dbReference type="ChEBI" id="CHEBI:74411"/>
        <dbReference type="ChEBI" id="CHEBI:74415"/>
        <dbReference type="EC" id="2.5.1.75"/>
    </reaction>
</comment>
<keyword evidence="9" id="KW-0234">DNA repair</keyword>
<feature type="domain" description="DNA mismatch repair protein S5" evidence="14">
    <location>
        <begin position="210"/>
        <end position="328"/>
    </location>
</feature>
<dbReference type="FunFam" id="3.30.565.10:FF:000003">
    <property type="entry name" value="DNA mismatch repair endonuclease MutL"/>
    <property type="match status" value="1"/>
</dbReference>
<dbReference type="NCBIfam" id="TIGR00585">
    <property type="entry name" value="mutl"/>
    <property type="match status" value="1"/>
</dbReference>
<keyword evidence="4 10" id="KW-0819">tRNA processing</keyword>
<reference evidence="15" key="1">
    <citation type="journal article" date="2020" name="Fungal Divers.">
        <title>Resolving the Mortierellaceae phylogeny through synthesis of multi-gene phylogenetics and phylogenomics.</title>
        <authorList>
            <person name="Vandepol N."/>
            <person name="Liber J."/>
            <person name="Desiro A."/>
            <person name="Na H."/>
            <person name="Kennedy M."/>
            <person name="Barry K."/>
            <person name="Grigoriev I.V."/>
            <person name="Miller A.N."/>
            <person name="O'Donnell K."/>
            <person name="Stajich J.E."/>
            <person name="Bonito G."/>
        </authorList>
    </citation>
    <scope>NUCLEOTIDE SEQUENCE</scope>
    <source>
        <strain evidence="15">NVP60</strain>
    </source>
</reference>
<dbReference type="SMART" id="SM00853">
    <property type="entry name" value="MutL_C"/>
    <property type="match status" value="1"/>
</dbReference>
<dbReference type="Proteomes" id="UP000823405">
    <property type="component" value="Unassembled WGS sequence"/>
</dbReference>
<evidence type="ECO:0000256" key="5">
    <source>
        <dbReference type="ARBA" id="ARBA00022741"/>
    </source>
</evidence>
<dbReference type="InterPro" id="IPR042120">
    <property type="entry name" value="MutL_C_dimsub"/>
</dbReference>
<dbReference type="CDD" id="cd16926">
    <property type="entry name" value="HATPase_MutL-MLH-PMS-like"/>
    <property type="match status" value="1"/>
</dbReference>
<dbReference type="GO" id="GO:0016887">
    <property type="term" value="F:ATP hydrolysis activity"/>
    <property type="evidence" value="ECO:0007669"/>
    <property type="project" value="InterPro"/>
</dbReference>
<keyword evidence="5 11" id="KW-0547">Nucleotide-binding</keyword>
<evidence type="ECO:0000256" key="8">
    <source>
        <dbReference type="ARBA" id="ARBA00022842"/>
    </source>
</evidence>
<dbReference type="PANTHER" id="PTHR10073">
    <property type="entry name" value="DNA MISMATCH REPAIR PROTEIN MLH, PMS, MUTL"/>
    <property type="match status" value="1"/>
</dbReference>
<dbReference type="InterPro" id="IPR020667">
    <property type="entry name" value="DNA_mismatch_repair_MutL"/>
</dbReference>
<name>A0A9P6RPW1_9FUNG</name>
<accession>A0A9P6RPW1</accession>
<organism evidence="15 16">
    <name type="scientific">Linnemannia gamsii</name>
    <dbReference type="NCBI Taxonomy" id="64522"/>
    <lineage>
        <taxon>Eukaryota</taxon>
        <taxon>Fungi</taxon>
        <taxon>Fungi incertae sedis</taxon>
        <taxon>Mucoromycota</taxon>
        <taxon>Mortierellomycotina</taxon>
        <taxon>Mortierellomycetes</taxon>
        <taxon>Mortierellales</taxon>
        <taxon>Mortierellaceae</taxon>
        <taxon>Linnemannia</taxon>
    </lineage>
</organism>
<gene>
    <name evidence="15" type="ORF">BGZ97_004086</name>
</gene>
<dbReference type="HAMAP" id="MF_00185">
    <property type="entry name" value="IPP_trans"/>
    <property type="match status" value="1"/>
</dbReference>
<dbReference type="Pfam" id="PF08676">
    <property type="entry name" value="MutL_C"/>
    <property type="match status" value="1"/>
</dbReference>
<dbReference type="HAMAP" id="MF_00149">
    <property type="entry name" value="DNA_mis_repair"/>
    <property type="match status" value="1"/>
</dbReference>
<comment type="caution">
    <text evidence="15">The sequence shown here is derived from an EMBL/GenBank/DDBJ whole genome shotgun (WGS) entry which is preliminary data.</text>
</comment>
<dbReference type="GO" id="GO:0140664">
    <property type="term" value="F:ATP-dependent DNA damage sensor activity"/>
    <property type="evidence" value="ECO:0007669"/>
    <property type="project" value="InterPro"/>
</dbReference>
<dbReference type="NCBIfam" id="NF000949">
    <property type="entry name" value="PRK00095.1-2"/>
    <property type="match status" value="1"/>
</dbReference>
<dbReference type="PANTHER" id="PTHR10073:SF12">
    <property type="entry name" value="DNA MISMATCH REPAIR PROTEIN MLH1"/>
    <property type="match status" value="1"/>
</dbReference>
<feature type="domain" description="MutL C-terminal dimerisation" evidence="13">
    <location>
        <begin position="464"/>
        <end position="607"/>
    </location>
</feature>
<keyword evidence="7 11" id="KW-0067">ATP-binding</keyword>
<dbReference type="GO" id="GO:0030983">
    <property type="term" value="F:mismatched DNA binding"/>
    <property type="evidence" value="ECO:0007669"/>
    <property type="project" value="InterPro"/>
</dbReference>
<dbReference type="InterPro" id="IPR002099">
    <property type="entry name" value="MutL/Mlh/PMS"/>
</dbReference>
<dbReference type="Gene3D" id="3.40.50.300">
    <property type="entry name" value="P-loop containing nucleotide triphosphate hydrolases"/>
    <property type="match status" value="1"/>
</dbReference>
<dbReference type="SMART" id="SM01340">
    <property type="entry name" value="DNA_mis_repair"/>
    <property type="match status" value="1"/>
</dbReference>
<feature type="compositionally biased region" description="Basic and acidic residues" evidence="12">
    <location>
        <begin position="397"/>
        <end position="408"/>
    </location>
</feature>
<comment type="similarity">
    <text evidence="2">Belongs to the DNA mismatch repair MutL/HexB family.</text>
</comment>
<dbReference type="EMBL" id="JAAAIN010000002">
    <property type="protein sequence ID" value="KAG0323455.1"/>
    <property type="molecule type" value="Genomic_DNA"/>
</dbReference>
<dbReference type="SUPFAM" id="SSF52540">
    <property type="entry name" value="P-loop containing nucleoside triphosphate hydrolases"/>
    <property type="match status" value="1"/>
</dbReference>
<dbReference type="NCBIfam" id="TIGR00174">
    <property type="entry name" value="miaA"/>
    <property type="match status" value="1"/>
</dbReference>
<dbReference type="SUPFAM" id="SSF55874">
    <property type="entry name" value="ATPase domain of HSP90 chaperone/DNA topoisomerase II/histidine kinase"/>
    <property type="match status" value="1"/>
</dbReference>
<dbReference type="SUPFAM" id="SSF118116">
    <property type="entry name" value="DNA mismatch repair protein MutL"/>
    <property type="match status" value="1"/>
</dbReference>
<feature type="compositionally biased region" description="Low complexity" evidence="12">
    <location>
        <begin position="409"/>
        <end position="418"/>
    </location>
</feature>
<dbReference type="InterPro" id="IPR018022">
    <property type="entry name" value="IPT"/>
</dbReference>
<keyword evidence="6" id="KW-0227">DNA damage</keyword>
<dbReference type="GO" id="GO:0006298">
    <property type="term" value="P:mismatch repair"/>
    <property type="evidence" value="ECO:0007669"/>
    <property type="project" value="InterPro"/>
</dbReference>
<dbReference type="Gene3D" id="1.10.20.140">
    <property type="match status" value="1"/>
</dbReference>
<dbReference type="Pfam" id="PF01119">
    <property type="entry name" value="DNA_mis_repair"/>
    <property type="match status" value="1"/>
</dbReference>
<dbReference type="InterPro" id="IPR020568">
    <property type="entry name" value="Ribosomal_Su5_D2-typ_SF"/>
</dbReference>
<evidence type="ECO:0000256" key="7">
    <source>
        <dbReference type="ARBA" id="ARBA00022840"/>
    </source>
</evidence>
<keyword evidence="16" id="KW-1185">Reference proteome</keyword>
<dbReference type="EC" id="2.5.1.75" evidence="10"/>